<accession>A0ACC2WQG1</accession>
<reference evidence="1" key="1">
    <citation type="submission" date="2023-04" db="EMBL/GenBank/DDBJ databases">
        <title>Draft Genome sequencing of Naganishia species isolated from polar environments using Oxford Nanopore Technology.</title>
        <authorList>
            <person name="Leo P."/>
            <person name="Venkateswaran K."/>
        </authorList>
    </citation>
    <scope>NUCLEOTIDE SEQUENCE</scope>
    <source>
        <strain evidence="1">MNA-CCFEE 5261</strain>
    </source>
</reference>
<organism evidence="1 2">
    <name type="scientific">Naganishia cerealis</name>
    <dbReference type="NCBI Taxonomy" id="610337"/>
    <lineage>
        <taxon>Eukaryota</taxon>
        <taxon>Fungi</taxon>
        <taxon>Dikarya</taxon>
        <taxon>Basidiomycota</taxon>
        <taxon>Agaricomycotina</taxon>
        <taxon>Tremellomycetes</taxon>
        <taxon>Filobasidiales</taxon>
        <taxon>Filobasidiaceae</taxon>
        <taxon>Naganishia</taxon>
    </lineage>
</organism>
<evidence type="ECO:0000313" key="1">
    <source>
        <dbReference type="EMBL" id="KAJ9113400.1"/>
    </source>
</evidence>
<protein>
    <submittedName>
        <fullName evidence="1">Uncharacterized protein</fullName>
    </submittedName>
</protein>
<gene>
    <name evidence="1" type="ORF">QFC19_000320</name>
</gene>
<dbReference type="EMBL" id="JASBWR010000002">
    <property type="protein sequence ID" value="KAJ9113400.1"/>
    <property type="molecule type" value="Genomic_DNA"/>
</dbReference>
<dbReference type="Proteomes" id="UP001241377">
    <property type="component" value="Unassembled WGS sequence"/>
</dbReference>
<proteinExistence type="predicted"/>
<sequence length="360" mass="39373">MSAITYGDHTKDVEDLEVTKFTVPSAVELNQILLKTLATPINPSDLLLIRGVYGAFPPKVKLSETDPVVHVAGNEGVFEVTKVGKNIKGYSEGDWVILTSGRLGTWRTHVLVDYPEGGPEPLFKVKSAGEGGLKKIEGATLSVNPPTAYQLVHNYVKDWNSDGKDWIVQNAGGSHVAQFLTQFARLLNVNVLSVIRGGKPNHDEIVSELKLLGATAVITEEQAQSEQFRNNELKSIFNGGNVRLAINCLGGALATALFLMLSPDGAMVTYGALTNDPITYPLRWQQYNNLTTHGYFLTGNTKRNPQLKIDTLNAVIKLYKLGKLQVPPATLLEFKDGNLLDLYLQVIKSGKKGIVKYESN</sequence>
<name>A0ACC2WQG1_9TREE</name>
<keyword evidence="2" id="KW-1185">Reference proteome</keyword>
<evidence type="ECO:0000313" key="2">
    <source>
        <dbReference type="Proteomes" id="UP001241377"/>
    </source>
</evidence>
<comment type="caution">
    <text evidence="1">The sequence shown here is derived from an EMBL/GenBank/DDBJ whole genome shotgun (WGS) entry which is preliminary data.</text>
</comment>